<feature type="transmembrane region" description="Helical" evidence="14">
    <location>
        <begin position="438"/>
        <end position="462"/>
    </location>
</feature>
<dbReference type="InterPro" id="IPR045272">
    <property type="entry name" value="ANXUR1/2-like"/>
</dbReference>
<dbReference type="GO" id="GO:0004714">
    <property type="term" value="F:transmembrane receptor protein tyrosine kinase activity"/>
    <property type="evidence" value="ECO:0007669"/>
    <property type="project" value="InterPro"/>
</dbReference>
<keyword evidence="6 12" id="KW-0547">Nucleotide-binding</keyword>
<keyword evidence="8 12" id="KW-0067">ATP-binding</keyword>
<comment type="subcellular location">
    <subcellularLocation>
        <location evidence="1">Membrane</location>
        <topology evidence="1">Single-pass type I membrane protein</topology>
    </subcellularLocation>
</comment>
<dbReference type="PANTHER" id="PTHR27003:SF398">
    <property type="entry name" value="PROTEIN KINASE DOMAIN-CONTAINING PROTEIN"/>
    <property type="match status" value="1"/>
</dbReference>
<evidence type="ECO:0000256" key="9">
    <source>
        <dbReference type="ARBA" id="ARBA00022989"/>
    </source>
</evidence>
<dbReference type="OMA" id="EMISMIN"/>
<keyword evidence="4 14" id="KW-0812">Transmembrane</keyword>
<keyword evidence="7" id="KW-0418">Kinase</keyword>
<evidence type="ECO:0000256" key="7">
    <source>
        <dbReference type="ARBA" id="ARBA00022777"/>
    </source>
</evidence>
<evidence type="ECO:0000256" key="8">
    <source>
        <dbReference type="ARBA" id="ARBA00022840"/>
    </source>
</evidence>
<dbReference type="SUPFAM" id="SSF56112">
    <property type="entry name" value="Protein kinase-like (PK-like)"/>
    <property type="match status" value="1"/>
</dbReference>
<dbReference type="eggNOG" id="KOG1187">
    <property type="taxonomic scope" value="Eukaryota"/>
</dbReference>
<dbReference type="InterPro" id="IPR011009">
    <property type="entry name" value="Kinase-like_dom_sf"/>
</dbReference>
<dbReference type="GO" id="GO:0005886">
    <property type="term" value="C:plasma membrane"/>
    <property type="evidence" value="ECO:0000318"/>
    <property type="project" value="GO_Central"/>
</dbReference>
<keyword evidence="5" id="KW-0732">Signal</keyword>
<dbReference type="PROSITE" id="PS00107">
    <property type="entry name" value="PROTEIN_KINASE_ATP"/>
    <property type="match status" value="1"/>
</dbReference>
<dbReference type="PANTHER" id="PTHR27003">
    <property type="entry name" value="OS07G0166700 PROTEIN"/>
    <property type="match status" value="1"/>
</dbReference>
<reference evidence="16" key="1">
    <citation type="submission" date="2013-07" db="EMBL/GenBank/DDBJ databases">
        <title>The genome of Eucalyptus grandis.</title>
        <authorList>
            <person name="Schmutz J."/>
            <person name="Hayes R."/>
            <person name="Myburg A."/>
            <person name="Tuskan G."/>
            <person name="Grattapaglia D."/>
            <person name="Rokhsar D.S."/>
        </authorList>
    </citation>
    <scope>NUCLEOTIDE SEQUENCE</scope>
    <source>
        <tissue evidence="16">Leaf extractions</tissue>
    </source>
</reference>
<evidence type="ECO:0000313" key="16">
    <source>
        <dbReference type="EMBL" id="KCW54818.1"/>
    </source>
</evidence>
<evidence type="ECO:0000256" key="1">
    <source>
        <dbReference type="ARBA" id="ARBA00004479"/>
    </source>
</evidence>
<dbReference type="FunFam" id="2.60.120.430:FF:000005">
    <property type="entry name" value="Putative receptor-like protein kinase"/>
    <property type="match status" value="1"/>
</dbReference>
<proteinExistence type="predicted"/>
<sequence>MSCARAPFAVELDDKGQIVLSILTKTVLRLGVKRVFAEANSSPPQMGHSSPAKNLLHAHLPMPDSQSQYPLLLLTLSSAYTTQTSYFINCGSSKSQNYSNRVFVGDTGSDSISFTKQSTSAQSSSQFSSVSPIYDTARIFRNPSSQYVLDVIDKGTHIVRLHFFPFASTRNLSEAVFNVSVKGLTLLSNFQTPSRTNSPIVEEFLLSINRNKFVLYFSLQGSSFAFINALEVFLVPDGVVPDSAPRVGISGKSSSNYSGIPSQVLRTVYRINVGGDGVTPVYDSFWRSWDPDDNYTYLPNAAKNTTMYGMMDESAWGLYPNTTWGFNVSANASHLVRAHFCDIISPSPNTVYFNLYIYENFTEYIGKNGIQNPLTPFHYDYVVQPGSSGLVNISIGLLSASETTSQQAYLNGLEIMEIIGSWDSHFVPSGGDNQNKHIGLIIGLVSGSIVFLCIFVSAAIFIRKHRKPKRTEISVWSPLPALGRGNSYCKLTEQSTHGSIVPNFHLGLKIPLPEIHFATNNFDPKLLIGKGGFGNVYRGTLRDGTKVAVKRSELGLGQGFLEFQTEITILSKIRHCHLVSLIGYCAEQSEMILVFEFMEKGSLRDHLYNSDFPYLPWKQRLEICIGAAQGLDYLHRGAAGGIIHRDIKSTNILLDENYVAKVADFGLSKSGPLDQSQTHVTTGVKGTFGYLDPEYFKTLQLTKKSDVYSFGVVLLEVLCARPAIDPSLPREEANLADWGIMCIQKGTIEQIVDPVLAGEINANSLRKYGEVAEKCLQEEDEERPSMGDVLWDLEYALQLQQTTVKREMYYDSTTDGSSILTLSTVRKLPSLSEDAVEEDGVAAKGEDSSMMSTSGVFSQMKRDEAR</sequence>
<accession>A0A059ALT9</accession>
<dbReference type="Gene3D" id="2.60.120.430">
    <property type="entry name" value="Galactose-binding lectin"/>
    <property type="match status" value="2"/>
</dbReference>
<evidence type="ECO:0000256" key="13">
    <source>
        <dbReference type="SAM" id="MobiDB-lite"/>
    </source>
</evidence>
<dbReference type="SMART" id="SM00220">
    <property type="entry name" value="S_TKc"/>
    <property type="match status" value="1"/>
</dbReference>
<dbReference type="GO" id="GO:0005524">
    <property type="term" value="F:ATP binding"/>
    <property type="evidence" value="ECO:0007669"/>
    <property type="project" value="UniProtKB-UniRule"/>
</dbReference>
<dbReference type="InterPro" id="IPR017441">
    <property type="entry name" value="Protein_kinase_ATP_BS"/>
</dbReference>
<evidence type="ECO:0000256" key="6">
    <source>
        <dbReference type="ARBA" id="ARBA00022741"/>
    </source>
</evidence>
<dbReference type="Gene3D" id="1.10.510.10">
    <property type="entry name" value="Transferase(Phosphotransferase) domain 1"/>
    <property type="match status" value="1"/>
</dbReference>
<evidence type="ECO:0000256" key="10">
    <source>
        <dbReference type="ARBA" id="ARBA00023136"/>
    </source>
</evidence>
<evidence type="ECO:0000256" key="11">
    <source>
        <dbReference type="ARBA" id="ARBA00023180"/>
    </source>
</evidence>
<dbReference type="PROSITE" id="PS00108">
    <property type="entry name" value="PROTEIN_KINASE_ST"/>
    <property type="match status" value="1"/>
</dbReference>
<keyword evidence="11" id="KW-0325">Glycoprotein</keyword>
<keyword evidence="9 14" id="KW-1133">Transmembrane helix</keyword>
<dbReference type="GO" id="GO:0004674">
    <property type="term" value="F:protein serine/threonine kinase activity"/>
    <property type="evidence" value="ECO:0007669"/>
    <property type="project" value="UniProtKB-KW"/>
</dbReference>
<dbReference type="PROSITE" id="PS50011">
    <property type="entry name" value="PROTEIN_KINASE_DOM"/>
    <property type="match status" value="1"/>
</dbReference>
<dbReference type="Gene3D" id="3.30.200.20">
    <property type="entry name" value="Phosphorylase Kinase, domain 1"/>
    <property type="match status" value="1"/>
</dbReference>
<name>A0A059ALT9_EUCGR</name>
<evidence type="ECO:0000256" key="12">
    <source>
        <dbReference type="PROSITE-ProRule" id="PRU10141"/>
    </source>
</evidence>
<dbReference type="InterPro" id="IPR001245">
    <property type="entry name" value="Ser-Thr/Tyr_kinase_cat_dom"/>
</dbReference>
<keyword evidence="10 14" id="KW-0472">Membrane</keyword>
<evidence type="ECO:0000259" key="15">
    <source>
        <dbReference type="PROSITE" id="PS50011"/>
    </source>
</evidence>
<evidence type="ECO:0000256" key="3">
    <source>
        <dbReference type="ARBA" id="ARBA00022679"/>
    </source>
</evidence>
<dbReference type="InterPro" id="IPR024788">
    <property type="entry name" value="Malectin-like_Carb-bd_dom"/>
</dbReference>
<evidence type="ECO:0000256" key="2">
    <source>
        <dbReference type="ARBA" id="ARBA00022527"/>
    </source>
</evidence>
<dbReference type="FunFam" id="1.10.510.10:FF:000252">
    <property type="entry name" value="Receptor-like protein kinase FERONIA"/>
    <property type="match status" value="1"/>
</dbReference>
<feature type="region of interest" description="Disordered" evidence="13">
    <location>
        <begin position="834"/>
        <end position="866"/>
    </location>
</feature>
<dbReference type="InterPro" id="IPR008271">
    <property type="entry name" value="Ser/Thr_kinase_AS"/>
</dbReference>
<protein>
    <recommendedName>
        <fullName evidence="15">Protein kinase domain-containing protein</fullName>
    </recommendedName>
</protein>
<feature type="binding site" evidence="12">
    <location>
        <position position="550"/>
    </location>
    <ligand>
        <name>ATP</name>
        <dbReference type="ChEBI" id="CHEBI:30616"/>
    </ligand>
</feature>
<dbReference type="Pfam" id="PF12819">
    <property type="entry name" value="Malectin_like"/>
    <property type="match status" value="1"/>
</dbReference>
<keyword evidence="2" id="KW-0723">Serine/threonine-protein kinase</keyword>
<dbReference type="AlphaFoldDB" id="A0A059ALT9"/>
<dbReference type="CDD" id="cd14066">
    <property type="entry name" value="STKc_IRAK"/>
    <property type="match status" value="1"/>
</dbReference>
<keyword evidence="3" id="KW-0808">Transferase</keyword>
<gene>
    <name evidence="16" type="ORF">EUGRSUZ_I00759</name>
</gene>
<dbReference type="EMBL" id="KK198761">
    <property type="protein sequence ID" value="KCW54818.1"/>
    <property type="molecule type" value="Genomic_DNA"/>
</dbReference>
<dbReference type="FunCoup" id="A0A059ALT9">
    <property type="interactions" value="281"/>
</dbReference>
<dbReference type="InParanoid" id="A0A059ALT9"/>
<dbReference type="Pfam" id="PF07714">
    <property type="entry name" value="PK_Tyr_Ser-Thr"/>
    <property type="match status" value="1"/>
</dbReference>
<evidence type="ECO:0000256" key="14">
    <source>
        <dbReference type="SAM" id="Phobius"/>
    </source>
</evidence>
<dbReference type="InterPro" id="IPR000719">
    <property type="entry name" value="Prot_kinase_dom"/>
</dbReference>
<evidence type="ECO:0000256" key="4">
    <source>
        <dbReference type="ARBA" id="ARBA00022692"/>
    </source>
</evidence>
<dbReference type="Gramene" id="KCW54818">
    <property type="protein sequence ID" value="KCW54818"/>
    <property type="gene ID" value="EUGRSUZ_I00759"/>
</dbReference>
<evidence type="ECO:0000256" key="5">
    <source>
        <dbReference type="ARBA" id="ARBA00022729"/>
    </source>
</evidence>
<dbReference type="GO" id="GO:0004672">
    <property type="term" value="F:protein kinase activity"/>
    <property type="evidence" value="ECO:0000318"/>
    <property type="project" value="GO_Central"/>
</dbReference>
<dbReference type="FunFam" id="3.30.200.20:FF:000039">
    <property type="entry name" value="receptor-like protein kinase FERONIA"/>
    <property type="match status" value="1"/>
</dbReference>
<feature type="domain" description="Protein kinase" evidence="15">
    <location>
        <begin position="522"/>
        <end position="796"/>
    </location>
</feature>
<organism evidence="16">
    <name type="scientific">Eucalyptus grandis</name>
    <name type="common">Flooded gum</name>
    <dbReference type="NCBI Taxonomy" id="71139"/>
    <lineage>
        <taxon>Eukaryota</taxon>
        <taxon>Viridiplantae</taxon>
        <taxon>Streptophyta</taxon>
        <taxon>Embryophyta</taxon>
        <taxon>Tracheophyta</taxon>
        <taxon>Spermatophyta</taxon>
        <taxon>Magnoliopsida</taxon>
        <taxon>eudicotyledons</taxon>
        <taxon>Gunneridae</taxon>
        <taxon>Pentapetalae</taxon>
        <taxon>rosids</taxon>
        <taxon>malvids</taxon>
        <taxon>Myrtales</taxon>
        <taxon>Myrtaceae</taxon>
        <taxon>Myrtoideae</taxon>
        <taxon>Eucalypteae</taxon>
        <taxon>Eucalyptus</taxon>
    </lineage>
</organism>